<keyword evidence="1" id="KW-1133">Transmembrane helix</keyword>
<keyword evidence="3" id="KW-1185">Reference proteome</keyword>
<evidence type="ECO:0000313" key="3">
    <source>
        <dbReference type="Proteomes" id="UP000267003"/>
    </source>
</evidence>
<evidence type="ECO:0000313" key="2">
    <source>
        <dbReference type="EMBL" id="RKH64038.1"/>
    </source>
</evidence>
<protein>
    <submittedName>
        <fullName evidence="2">Uncharacterized protein</fullName>
    </submittedName>
</protein>
<name>A0A3A8Q7D0_9BACT</name>
<proteinExistence type="predicted"/>
<feature type="transmembrane region" description="Helical" evidence="1">
    <location>
        <begin position="135"/>
        <end position="154"/>
    </location>
</feature>
<keyword evidence="1" id="KW-0472">Membrane</keyword>
<dbReference type="AlphaFoldDB" id="A0A3A8Q7D0"/>
<dbReference type="EMBL" id="RAWK01000110">
    <property type="protein sequence ID" value="RKH64038.1"/>
    <property type="molecule type" value="Genomic_DNA"/>
</dbReference>
<dbReference type="RefSeq" id="WP_147445545.1">
    <property type="nucleotide sequence ID" value="NZ_RAWK01000110.1"/>
</dbReference>
<feature type="non-terminal residue" evidence="2">
    <location>
        <position position="203"/>
    </location>
</feature>
<accession>A0A3A8Q7D0</accession>
<dbReference type="Proteomes" id="UP000267003">
    <property type="component" value="Unassembled WGS sequence"/>
</dbReference>
<organism evidence="2 3">
    <name type="scientific">Corallococcus aberystwythensis</name>
    <dbReference type="NCBI Taxonomy" id="2316722"/>
    <lineage>
        <taxon>Bacteria</taxon>
        <taxon>Pseudomonadati</taxon>
        <taxon>Myxococcota</taxon>
        <taxon>Myxococcia</taxon>
        <taxon>Myxococcales</taxon>
        <taxon>Cystobacterineae</taxon>
        <taxon>Myxococcaceae</taxon>
        <taxon>Corallococcus</taxon>
    </lineage>
</organism>
<evidence type="ECO:0000256" key="1">
    <source>
        <dbReference type="SAM" id="Phobius"/>
    </source>
</evidence>
<keyword evidence="1" id="KW-0812">Transmembrane</keyword>
<sequence length="203" mass="20967">MKGSERIIASFVGDEGQTLPLMLEVAEVPPKEGETRPEVERARYYVSDLTVSQSGASEATGRTKAEAVQRAVRAILQSTSGYGRGHCVLRIDGVSHTVRIEMSQGALLAEALSNVTTALSAAAVVAAPFTGGASLTLLVPLGAAGALPSVWRIADRTRMDSFQFDLHTAMDLVNIVGGVAGLGAAGATAQGMRTLTAGRLTSG</sequence>
<comment type="caution">
    <text evidence="2">The sequence shown here is derived from an EMBL/GenBank/DDBJ whole genome shotgun (WGS) entry which is preliminary data.</text>
</comment>
<gene>
    <name evidence="2" type="ORF">D7W81_19235</name>
</gene>
<reference evidence="3" key="1">
    <citation type="submission" date="2018-09" db="EMBL/GenBank/DDBJ databases">
        <authorList>
            <person name="Livingstone P.G."/>
            <person name="Whitworth D.E."/>
        </authorList>
    </citation>
    <scope>NUCLEOTIDE SEQUENCE [LARGE SCALE GENOMIC DNA]</scope>
    <source>
        <strain evidence="3">AB050A</strain>
    </source>
</reference>
<dbReference type="OrthoDB" id="4132120at1224"/>